<dbReference type="EMBL" id="VJMH01005320">
    <property type="protein sequence ID" value="KAF0697401.1"/>
    <property type="molecule type" value="Genomic_DNA"/>
</dbReference>
<protein>
    <submittedName>
        <fullName evidence="2">Aste57867_11881 protein</fullName>
    </submittedName>
</protein>
<gene>
    <name evidence="2" type="primary">Aste57867_11881</name>
    <name evidence="1" type="ORF">As57867_011836</name>
    <name evidence="2" type="ORF">ASTE57867_11881</name>
</gene>
<sequence>MNLTCRPKRFTNDVPRFPAKLVVGSIAIPIDNYDKPHFDGELTQYATYDAVPVFNSTIGSIHFPRDLMDLVLVVYSDSHFLGDRSFVLVDHPISSAGISNCTRFVSCRSEQSFR</sequence>
<organism evidence="2 3">
    <name type="scientific">Aphanomyces stellatus</name>
    <dbReference type="NCBI Taxonomy" id="120398"/>
    <lineage>
        <taxon>Eukaryota</taxon>
        <taxon>Sar</taxon>
        <taxon>Stramenopiles</taxon>
        <taxon>Oomycota</taxon>
        <taxon>Saprolegniomycetes</taxon>
        <taxon>Saprolegniales</taxon>
        <taxon>Verrucalvaceae</taxon>
        <taxon>Aphanomyces</taxon>
    </lineage>
</organism>
<evidence type="ECO:0000313" key="3">
    <source>
        <dbReference type="Proteomes" id="UP000332933"/>
    </source>
</evidence>
<evidence type="ECO:0000313" key="2">
    <source>
        <dbReference type="EMBL" id="VFT88736.1"/>
    </source>
</evidence>
<name>A0A485KU53_9STRA</name>
<reference evidence="2 3" key="1">
    <citation type="submission" date="2019-03" db="EMBL/GenBank/DDBJ databases">
        <authorList>
            <person name="Gaulin E."/>
            <person name="Dumas B."/>
        </authorList>
    </citation>
    <scope>NUCLEOTIDE SEQUENCE [LARGE SCALE GENOMIC DNA]</scope>
    <source>
        <strain evidence="2">CBS 568.67</strain>
    </source>
</reference>
<keyword evidence="3" id="KW-1185">Reference proteome</keyword>
<proteinExistence type="predicted"/>
<dbReference type="Proteomes" id="UP000332933">
    <property type="component" value="Unassembled WGS sequence"/>
</dbReference>
<accession>A0A485KU53</accession>
<evidence type="ECO:0000313" key="1">
    <source>
        <dbReference type="EMBL" id="KAF0697401.1"/>
    </source>
</evidence>
<dbReference type="EMBL" id="CAADRA010005341">
    <property type="protein sequence ID" value="VFT88736.1"/>
    <property type="molecule type" value="Genomic_DNA"/>
</dbReference>
<reference evidence="1" key="2">
    <citation type="submission" date="2019-06" db="EMBL/GenBank/DDBJ databases">
        <title>Genomics analysis of Aphanomyces spp. identifies a new class of oomycete effector associated with host adaptation.</title>
        <authorList>
            <person name="Gaulin E."/>
        </authorList>
    </citation>
    <scope>NUCLEOTIDE SEQUENCE</scope>
    <source>
        <strain evidence="1">CBS 578.67</strain>
    </source>
</reference>
<dbReference type="AlphaFoldDB" id="A0A485KU53"/>